<feature type="transmembrane region" description="Helical" evidence="2">
    <location>
        <begin position="1478"/>
        <end position="1497"/>
    </location>
</feature>
<feature type="transmembrane region" description="Helical" evidence="2">
    <location>
        <begin position="1383"/>
        <end position="1404"/>
    </location>
</feature>
<evidence type="ECO:0000313" key="5">
    <source>
        <dbReference type="EMBL" id="AEH09549.1"/>
    </source>
</evidence>
<dbReference type="RefSeq" id="WP_013873483.1">
    <property type="nucleotide sequence ID" value="NC_015656.1"/>
</dbReference>
<sequence length="1544" mass="162194">MTLTAPSARPRRGLGRRTARRPAARTGLPERGLRRWLPSWPTVLLAAISYLPLLFTAPGRVGVDTKAYLYLEPRELIGRAGIMWDPGVGMGVVTHQNIGFLLPQGTFFWFLDLLSLPTWAAQRLWTGSVLFMAGAGVLFCMRSFRWPHRFAFVAAAGYMLTPYVLEYEARMSAILLPYTGLGWLLGITVRGLREARGGLAGWRPDGWRWPAAFGIAVALVGSSNAASLIFVLLAPILWLPFAVWVTREARLGPALGMCARAAVAVVGCSAWWIAGLLTQAGYGVDILAYSETLRTVASASQASEVLRGLGNWYFYGGDALGTWIAPSRDYTQTIWVILISFTVPLLALAGAALCRWGYRAYFVLLVLVGTTVAVGVYPYENPSPLGGAFRSFAEASSVGFALRSMPRAVPLVALGLSVLLAGGLAALAQRVDERLARRAREAPGRGRRQAGRAARGARLPASVPGVAWAVVVVLIVANLSPLWRGQFVEAGLDRPETLPGYELQAAADLDAAGTATRVLELPGAPFSHYRWGTTLDPVLPGLIERPFVSRELIPLSAAASADLLRALDRRLQEGVFETGSLADIARLMGVGDVLLRSNFQYERFRTPRPVPTWQLFTDPVPAGLTAPRRFGPPVADTPQIPFNDEIALGTPPGAPAPPALAAFGVRDARPIVRTATTAAPLLVSGNGEGLVDAAATGLLSEAVAGNRAILYTGSLAADPAGLRQALDDGADLLLTDSNRLRAERWSSVRDGYGYVETPGSAPLTPDPNDNRLPVFPDATAASQTVAVLQPSGQSAPTASARIASVEATDYGNTFSYSPPERPAGAVDGNPDTAWRVGAFTNPAGQRLRVDLAGPVTTDRVRLVQPLTGARNRWITKATLRFDGGSPVTVPLTDSSRDPAGQVVTFPARSFTRLDVTVDATNTGTRANYAGLSSVGFAEVDIVTPDGSAPHVQELLRMPADLLAAAGEDSLRHRLTLQITRDRANPAEPFKSDTEPAVARTFTLPTARTFTLTGTARASAYADDLVLGASVGRPTDGVTTESSGRLPGDLAAGSASAFDGDPATAWSPGFGMQQGAWIQINSPRPVNLSELTLSVVADGRHSVPTALGLIVDGRRVDTLTVPPVSDLGQPGASQTVTMSFPPVRGSNIRLVVDRVRLATTVDPISGTRISMPVGLAEVGLAGLRVPPPRAGMPDTCRDDLVTIDGRPTPVRITGSGTDALGRAGLAVSLCGDPIALGPGDHVLRTVEGARTGYDLDRLILTSQPVGAPTATAPAASAASAAAGPTPASPAAGTATAAGPAATATPAVAVTDSAATSFGLRVTGAQPGQPFWLVFGQSLSAGWRATSGDTDYGRPVLVDGYANGWRITPTAADFDIALAWTPQTLVWRALTVSGIALVSSAVLLVVTARRRRRAGQGPDGPPDLPVFEPLAARAARVPVLIAFALAAAVALVALALVNPVASVVTGVSTLAALVLPRGRLLLRVAPVVLLLVSVGYVVQVQLRHHLPVNGEWVQEFDKIATVSWIAILLLAADVVVAAAQRRRGKA</sequence>
<keyword evidence="6" id="KW-1185">Reference proteome</keyword>
<feature type="domain" description="Alpha-(1-&gt;3)-arabinofuranosyltransferase N-terminal GT-C" evidence="3">
    <location>
        <begin position="54"/>
        <end position="759"/>
    </location>
</feature>
<dbReference type="InterPro" id="IPR021798">
    <property type="entry name" value="AftD_N"/>
</dbReference>
<reference evidence="5 6" key="1">
    <citation type="submission" date="2011-05" db="EMBL/GenBank/DDBJ databases">
        <title>Complete sequence of chromosome of Frankia symbiont of Datisca glomerata.</title>
        <authorList>
            <consortium name="US DOE Joint Genome Institute"/>
            <person name="Lucas S."/>
            <person name="Han J."/>
            <person name="Lapidus A."/>
            <person name="Cheng J.-F."/>
            <person name="Goodwin L."/>
            <person name="Pitluck S."/>
            <person name="Peters L."/>
            <person name="Mikhailova N."/>
            <person name="Chertkov O."/>
            <person name="Teshima H."/>
            <person name="Han C."/>
            <person name="Tapia R."/>
            <person name="Land M."/>
            <person name="Hauser L."/>
            <person name="Kyrpides N."/>
            <person name="Ivanova N."/>
            <person name="Pagani I."/>
            <person name="Berry A."/>
            <person name="Pawlowski K."/>
            <person name="Persson T."/>
            <person name="Vanden Heuvel B."/>
            <person name="Benson D."/>
            <person name="Woyke T."/>
        </authorList>
    </citation>
    <scope>NUCLEOTIDE SEQUENCE [LARGE SCALE GENOMIC DNA]</scope>
    <source>
        <strain evidence="6">4085684</strain>
    </source>
</reference>
<feature type="transmembrane region" description="Helical" evidence="2">
    <location>
        <begin position="124"/>
        <end position="144"/>
    </location>
</feature>
<proteinExistence type="predicted"/>
<feature type="transmembrane region" description="Helical" evidence="2">
    <location>
        <begin position="39"/>
        <end position="57"/>
    </location>
</feature>
<feature type="transmembrane region" description="Helical" evidence="2">
    <location>
        <begin position="333"/>
        <end position="353"/>
    </location>
</feature>
<dbReference type="HOGENOM" id="CLU_003192_2_0_11"/>
<feature type="transmembrane region" description="Helical" evidence="2">
    <location>
        <begin position="1435"/>
        <end position="1452"/>
    </location>
</feature>
<dbReference type="Pfam" id="PF24135">
    <property type="entry name" value="DUF7402"/>
    <property type="match status" value="1"/>
</dbReference>
<feature type="transmembrane region" description="Helical" evidence="2">
    <location>
        <begin position="212"/>
        <end position="239"/>
    </location>
</feature>
<dbReference type="Gene3D" id="2.60.120.260">
    <property type="entry name" value="Galactose-binding domain-like"/>
    <property type="match status" value="2"/>
</dbReference>
<gene>
    <name evidence="5" type="ordered locus">FsymDg_2137</name>
</gene>
<feature type="transmembrane region" description="Helical" evidence="2">
    <location>
        <begin position="457"/>
        <end position="477"/>
    </location>
</feature>
<dbReference type="STRING" id="656024.FsymDg_2137"/>
<feature type="transmembrane region" description="Helical" evidence="2">
    <location>
        <begin position="360"/>
        <end position="379"/>
    </location>
</feature>
<name>F8B4C7_9ACTN</name>
<dbReference type="Proteomes" id="UP000001549">
    <property type="component" value="Chromosome"/>
</dbReference>
<dbReference type="InterPro" id="IPR055826">
    <property type="entry name" value="DUF7402"/>
</dbReference>
<feature type="transmembrane region" description="Helical" evidence="2">
    <location>
        <begin position="408"/>
        <end position="428"/>
    </location>
</feature>
<dbReference type="KEGG" id="fsy:FsymDg_2137"/>
<feature type="transmembrane region" description="Helical" evidence="2">
    <location>
        <begin position="251"/>
        <end position="274"/>
    </location>
</feature>
<dbReference type="EMBL" id="CP002801">
    <property type="protein sequence ID" value="AEH09549.1"/>
    <property type="molecule type" value="Genomic_DNA"/>
</dbReference>
<evidence type="ECO:0000256" key="1">
    <source>
        <dbReference type="SAM" id="MobiDB-lite"/>
    </source>
</evidence>
<feature type="compositionally biased region" description="Basic residues" evidence="1">
    <location>
        <begin position="9"/>
        <end position="23"/>
    </location>
</feature>
<dbReference type="InterPro" id="IPR008979">
    <property type="entry name" value="Galactose-bd-like_sf"/>
</dbReference>
<feature type="region of interest" description="Disordered" evidence="1">
    <location>
        <begin position="1"/>
        <end position="26"/>
    </location>
</feature>
<dbReference type="Pfam" id="PF11847">
    <property type="entry name" value="GT-C_AftD"/>
    <property type="match status" value="1"/>
</dbReference>
<evidence type="ECO:0000313" key="6">
    <source>
        <dbReference type="Proteomes" id="UP000001549"/>
    </source>
</evidence>
<feature type="transmembrane region" description="Helical" evidence="2">
    <location>
        <begin position="1517"/>
        <end position="1537"/>
    </location>
</feature>
<dbReference type="GO" id="GO:0016740">
    <property type="term" value="F:transferase activity"/>
    <property type="evidence" value="ECO:0007669"/>
    <property type="project" value="InterPro"/>
</dbReference>
<dbReference type="SUPFAM" id="SSF49785">
    <property type="entry name" value="Galactose-binding domain-like"/>
    <property type="match status" value="2"/>
</dbReference>
<organism evidence="5 6">
    <name type="scientific">Candidatus Protofrankia datiscae</name>
    <dbReference type="NCBI Taxonomy" id="2716812"/>
    <lineage>
        <taxon>Bacteria</taxon>
        <taxon>Bacillati</taxon>
        <taxon>Actinomycetota</taxon>
        <taxon>Actinomycetes</taxon>
        <taxon>Frankiales</taxon>
        <taxon>Frankiaceae</taxon>
        <taxon>Protofrankia</taxon>
    </lineage>
</organism>
<evidence type="ECO:0000259" key="4">
    <source>
        <dbReference type="Pfam" id="PF24135"/>
    </source>
</evidence>
<keyword evidence="2" id="KW-0812">Transmembrane</keyword>
<accession>F8B4C7</accession>
<feature type="domain" description="DUF7402" evidence="4">
    <location>
        <begin position="840"/>
        <end position="933"/>
    </location>
</feature>
<dbReference type="eggNOG" id="COG1572">
    <property type="taxonomic scope" value="Bacteria"/>
</dbReference>
<evidence type="ECO:0000259" key="3">
    <source>
        <dbReference type="Pfam" id="PF11847"/>
    </source>
</evidence>
<feature type="transmembrane region" description="Helical" evidence="2">
    <location>
        <begin position="1458"/>
        <end position="1473"/>
    </location>
</feature>
<feature type="transmembrane region" description="Helical" evidence="2">
    <location>
        <begin position="174"/>
        <end position="192"/>
    </location>
</feature>
<keyword evidence="2" id="KW-0472">Membrane</keyword>
<evidence type="ECO:0000256" key="2">
    <source>
        <dbReference type="SAM" id="Phobius"/>
    </source>
</evidence>
<keyword evidence="2" id="KW-1133">Transmembrane helix</keyword>
<feature type="transmembrane region" description="Helical" evidence="2">
    <location>
        <begin position="150"/>
        <end position="167"/>
    </location>
</feature>
<protein>
    <submittedName>
        <fullName evidence="5">Coagulation factor 5/8 type domain protein</fullName>
    </submittedName>
</protein>